<dbReference type="GO" id="GO:0005737">
    <property type="term" value="C:cytoplasm"/>
    <property type="evidence" value="ECO:0007669"/>
    <property type="project" value="TreeGrafter"/>
</dbReference>
<dbReference type="EMBL" id="AUSU01003299">
    <property type="protein sequence ID" value="EPS67096.1"/>
    <property type="molecule type" value="Genomic_DNA"/>
</dbReference>
<organism evidence="5 6">
    <name type="scientific">Genlisea aurea</name>
    <dbReference type="NCBI Taxonomy" id="192259"/>
    <lineage>
        <taxon>Eukaryota</taxon>
        <taxon>Viridiplantae</taxon>
        <taxon>Streptophyta</taxon>
        <taxon>Embryophyta</taxon>
        <taxon>Tracheophyta</taxon>
        <taxon>Spermatophyta</taxon>
        <taxon>Magnoliopsida</taxon>
        <taxon>eudicotyledons</taxon>
        <taxon>Gunneridae</taxon>
        <taxon>Pentapetalae</taxon>
        <taxon>asterids</taxon>
        <taxon>lamiids</taxon>
        <taxon>Lamiales</taxon>
        <taxon>Lentibulariaceae</taxon>
        <taxon>Genlisea</taxon>
    </lineage>
</organism>
<keyword evidence="6" id="KW-1185">Reference proteome</keyword>
<sequence length="485" mass="54249">SSGLAIVLNSNERSQCSGKSHLISSSGSLNELSVERVIEHIFNLPFKRISTLNFPVDSLYIRSIIKNEFTRHHLDIKTSVNGGRDGISAIYDKSSESGFVTLEDTSMCGDIRIVKKPLLVESGTLFSSARANVCVWKGKWMYEVTLETSGIQQIGWATIACAFTNHEGVGDSDDSYAYDGNRVRKWNKEAEPYGQPWVVGDVIGCCIDLDSDEISFYRNGVPLGVAFGGIQKLVPGFGYYPAISLSQGERCELNFGAVPFQHPIDGYFPIQSPPSVSFVDGLFDCFRRLLQMLRPANAEIDTVEELIKLKRFASFEKLLSPVSHAICEELFSVLESSAEYVGYGSFCSFIMEIFRLQPPHDYLTVNRIIDSFLGFKESEILFEHLIGALSARCKTASLILTDCPYSGSYSYLALACHMFRRKELMMLWWKSSDFDLFFEGFLSRKIPSKQDLQCLIPSVWWPGSCEDASNEHSMMLTTTALSEAI</sequence>
<reference evidence="5 6" key="1">
    <citation type="journal article" date="2013" name="BMC Genomics">
        <title>The miniature genome of a carnivorous plant Genlisea aurea contains a low number of genes and short non-coding sequences.</title>
        <authorList>
            <person name="Leushkin E.V."/>
            <person name="Sutormin R.A."/>
            <person name="Nabieva E.R."/>
            <person name="Penin A.A."/>
            <person name="Kondrashov A.S."/>
            <person name="Logacheva M.D."/>
        </authorList>
    </citation>
    <scope>NUCLEOTIDE SEQUENCE [LARGE SCALE GENOMIC DNA]</scope>
</reference>
<dbReference type="InterPro" id="IPR035773">
    <property type="entry name" value="SPRY_RNF123"/>
</dbReference>
<dbReference type="InterPro" id="IPR001870">
    <property type="entry name" value="B30.2/SPRY"/>
</dbReference>
<evidence type="ECO:0000313" key="6">
    <source>
        <dbReference type="Proteomes" id="UP000015453"/>
    </source>
</evidence>
<keyword evidence="1" id="KW-0479">Metal-binding</keyword>
<feature type="non-terminal residue" evidence="5">
    <location>
        <position position="1"/>
    </location>
</feature>
<accession>S8CQE1</accession>
<dbReference type="InterPro" id="IPR043136">
    <property type="entry name" value="B30.2/SPRY_sf"/>
</dbReference>
<dbReference type="InterPro" id="IPR003877">
    <property type="entry name" value="SPRY_dom"/>
</dbReference>
<dbReference type="Gene3D" id="2.60.120.920">
    <property type="match status" value="1"/>
</dbReference>
<dbReference type="FunFam" id="2.60.120.920:FF:000053">
    <property type="entry name" value="E3 ubiquitin-protein ligase RKP"/>
    <property type="match status" value="1"/>
</dbReference>
<evidence type="ECO:0000256" key="2">
    <source>
        <dbReference type="ARBA" id="ARBA00022771"/>
    </source>
</evidence>
<dbReference type="PANTHER" id="PTHR13363:SF5">
    <property type="entry name" value="E3 UBIQUITIN-PROTEIN LIGASE RNF123"/>
    <property type="match status" value="1"/>
</dbReference>
<dbReference type="Proteomes" id="UP000015453">
    <property type="component" value="Unassembled WGS sequence"/>
</dbReference>
<keyword evidence="2" id="KW-0863">Zinc-finger</keyword>
<evidence type="ECO:0000313" key="5">
    <source>
        <dbReference type="EMBL" id="EPS67096.1"/>
    </source>
</evidence>
<dbReference type="OrthoDB" id="258495at2759"/>
<dbReference type="AlphaFoldDB" id="S8CQE1"/>
<comment type="caution">
    <text evidence="5">The sequence shown here is derived from an EMBL/GenBank/DDBJ whole genome shotgun (WGS) entry which is preliminary data.</text>
</comment>
<proteinExistence type="predicted"/>
<dbReference type="GO" id="GO:0008270">
    <property type="term" value="F:zinc ion binding"/>
    <property type="evidence" value="ECO:0007669"/>
    <property type="project" value="UniProtKB-KW"/>
</dbReference>
<feature type="domain" description="B30.2/SPRY" evidence="4">
    <location>
        <begin position="69"/>
        <end position="260"/>
    </location>
</feature>
<dbReference type="Pfam" id="PF19322">
    <property type="entry name" value="RKP_N"/>
    <property type="match status" value="1"/>
</dbReference>
<evidence type="ECO:0000259" key="4">
    <source>
        <dbReference type="PROSITE" id="PS50188"/>
    </source>
</evidence>
<dbReference type="SUPFAM" id="SSF49899">
    <property type="entry name" value="Concanavalin A-like lectins/glucanases"/>
    <property type="match status" value="1"/>
</dbReference>
<evidence type="ECO:0000256" key="3">
    <source>
        <dbReference type="ARBA" id="ARBA00022833"/>
    </source>
</evidence>
<feature type="non-terminal residue" evidence="5">
    <location>
        <position position="485"/>
    </location>
</feature>
<dbReference type="PANTHER" id="PTHR13363">
    <property type="entry name" value="RING FINGER AND SRY DOMAIN-CONTAINING"/>
    <property type="match status" value="1"/>
</dbReference>
<evidence type="ECO:0000256" key="1">
    <source>
        <dbReference type="ARBA" id="ARBA00022723"/>
    </source>
</evidence>
<dbReference type="GO" id="GO:0061630">
    <property type="term" value="F:ubiquitin protein ligase activity"/>
    <property type="evidence" value="ECO:0007669"/>
    <property type="project" value="UniProtKB-EC"/>
</dbReference>
<dbReference type="InterPro" id="IPR045129">
    <property type="entry name" value="RNF123/RKP/RSPRY1"/>
</dbReference>
<dbReference type="CDD" id="cd12882">
    <property type="entry name" value="SPRY_RNF123"/>
    <property type="match status" value="1"/>
</dbReference>
<dbReference type="GO" id="GO:0051603">
    <property type="term" value="P:proteolysis involved in protein catabolic process"/>
    <property type="evidence" value="ECO:0007669"/>
    <property type="project" value="TreeGrafter"/>
</dbReference>
<name>S8CQE1_9LAMI</name>
<dbReference type="InterPro" id="IPR045737">
    <property type="entry name" value="RKP_N"/>
</dbReference>
<protein>
    <recommendedName>
        <fullName evidence="4">B30.2/SPRY domain-containing protein</fullName>
    </recommendedName>
</protein>
<dbReference type="Pfam" id="PF00622">
    <property type="entry name" value="SPRY"/>
    <property type="match status" value="1"/>
</dbReference>
<gene>
    <name evidence="5" type="ORF">M569_07680</name>
</gene>
<dbReference type="InterPro" id="IPR013320">
    <property type="entry name" value="ConA-like_dom_sf"/>
</dbReference>
<keyword evidence="3" id="KW-0862">Zinc</keyword>
<dbReference type="SMART" id="SM00449">
    <property type="entry name" value="SPRY"/>
    <property type="match status" value="1"/>
</dbReference>
<dbReference type="PROSITE" id="PS50188">
    <property type="entry name" value="B302_SPRY"/>
    <property type="match status" value="1"/>
</dbReference>